<dbReference type="EMBL" id="AECZ01000007">
    <property type="protein sequence ID" value="EFL51871.1"/>
    <property type="molecule type" value="Genomic_DNA"/>
</dbReference>
<dbReference type="CDD" id="cd00038">
    <property type="entry name" value="CAP_ED"/>
    <property type="match status" value="1"/>
</dbReference>
<name>E1JUV7_SOLFR</name>
<accession>E1JUV7</accession>
<dbReference type="InterPro" id="IPR000644">
    <property type="entry name" value="CBS_dom"/>
</dbReference>
<sequence>MQARDPSRQPEAVAEFLATVPPFDAIPPAELAALAAGSRVAFYLENEWVAGPDEAADWICCVQRGGVRLSVPSGMVCSWPDAPGDVRGEGECFGLPADLGGPGQACEARALEDTFLVRLPRETFVALARRHPGVAAYFTDALSQASGSSGARQETACPGGDDGDYLFTRLTGEVASHGLVCVARGTDLRRAAGVMEDGRVGSVLVRETSGSVIGIVTDRDLRRAVARGIALAAPVETLMSAPVAVIDAGAPCFDALIRMTGGGIRHLLVTEGGTPVGMVTASDLLLSHGRSPLALLRAVGRAGDVPDLRSLCRGIRPLAAALTARGATAMAVGGILALLAERVLTRLLAILEKRYGPAPARCRWLVYGAAGRREMLPDAGLALAVITEDGGDPIIARAARTYLAALVPMLEEELARCGLRTPATGLCLGDPRERLDPAAFAGDGDPLTLEASLEAFDAREVTTTGPTGEEGSEAVLHELPRETLLRLLAALTVHPAPLGIYQGRLVERDGGLAPSFDLAARGSRPIIAMARLAALVQGIGEMGTLARLERLEQGGHLPEAVCRGAREALVFFEGERLAWMLGAGDALGERYGEPRPESLSPRRRHGCRAAFAAVEGLRLALSEPKWRP</sequence>
<feature type="domain" description="Cyclic nucleotide-binding" evidence="3">
    <location>
        <begin position="22"/>
        <end position="124"/>
    </location>
</feature>
<protein>
    <submittedName>
        <fullName evidence="5">Putative CBS domain and cyclic nucleotide-regulated nucleotidyltransferase</fullName>
    </submittedName>
</protein>
<dbReference type="Pfam" id="PF10335">
    <property type="entry name" value="DUF294_C"/>
    <property type="match status" value="1"/>
</dbReference>
<dbReference type="Pfam" id="PF03445">
    <property type="entry name" value="DUF294"/>
    <property type="match status" value="1"/>
</dbReference>
<dbReference type="eggNOG" id="COG2905">
    <property type="taxonomic scope" value="Bacteria"/>
</dbReference>
<dbReference type="InterPro" id="IPR046342">
    <property type="entry name" value="CBS_dom_sf"/>
</dbReference>
<dbReference type="RefSeq" id="WP_005992432.1">
    <property type="nucleotide sequence ID" value="NZ_AECZ01000007.1"/>
</dbReference>
<evidence type="ECO:0000259" key="4">
    <source>
        <dbReference type="PROSITE" id="PS51371"/>
    </source>
</evidence>
<dbReference type="PROSITE" id="PS51371">
    <property type="entry name" value="CBS"/>
    <property type="match status" value="2"/>
</dbReference>
<dbReference type="STRING" id="596151.DesfrDRAFT_1406"/>
<feature type="domain" description="CBS" evidence="4">
    <location>
        <begin position="239"/>
        <end position="295"/>
    </location>
</feature>
<dbReference type="Gene3D" id="3.10.580.10">
    <property type="entry name" value="CBS-domain"/>
    <property type="match status" value="1"/>
</dbReference>
<feature type="domain" description="CBS" evidence="4">
    <location>
        <begin position="175"/>
        <end position="231"/>
    </location>
</feature>
<dbReference type="PANTHER" id="PTHR48108:SF34">
    <property type="entry name" value="CBS DOMAIN-CONTAINING PROTEIN YHCV"/>
    <property type="match status" value="1"/>
</dbReference>
<evidence type="ECO:0000256" key="1">
    <source>
        <dbReference type="ARBA" id="ARBA00022737"/>
    </source>
</evidence>
<evidence type="ECO:0000313" key="5">
    <source>
        <dbReference type="EMBL" id="EFL51871.1"/>
    </source>
</evidence>
<keyword evidence="5" id="KW-0808">Transferase</keyword>
<dbReference type="Gene3D" id="2.60.120.10">
    <property type="entry name" value="Jelly Rolls"/>
    <property type="match status" value="1"/>
</dbReference>
<dbReference type="InterPro" id="IPR018490">
    <property type="entry name" value="cNMP-bd_dom_sf"/>
</dbReference>
<keyword evidence="6" id="KW-1185">Reference proteome</keyword>
<reference evidence="5 6" key="1">
    <citation type="submission" date="2010-08" db="EMBL/GenBank/DDBJ databases">
        <title>The draft genome of Desulfovibrio fructosovorans JJ.</title>
        <authorList>
            <consortium name="US DOE Joint Genome Institute (JGI-PGF)"/>
            <person name="Lucas S."/>
            <person name="Copeland A."/>
            <person name="Lapidus A."/>
            <person name="Cheng J.-F."/>
            <person name="Bruce D."/>
            <person name="Goodwin L."/>
            <person name="Pitluck S."/>
            <person name="Land M.L."/>
            <person name="Hauser L."/>
            <person name="Chang Y.-J."/>
            <person name="Jeffries C."/>
            <person name="Wall J.D."/>
            <person name="Stahl D.A."/>
            <person name="Arkin A.P."/>
            <person name="Dehal P."/>
            <person name="Stolyar S.M."/>
            <person name="Hazen T.C."/>
            <person name="Woyke T.J."/>
        </authorList>
    </citation>
    <scope>NUCLEOTIDE SEQUENCE [LARGE SCALE GENOMIC DNA]</scope>
    <source>
        <strain evidence="5 6">JJ</strain>
    </source>
</reference>
<proteinExistence type="predicted"/>
<keyword evidence="2" id="KW-0129">CBS domain</keyword>
<dbReference type="SUPFAM" id="SSF51206">
    <property type="entry name" value="cAMP-binding domain-like"/>
    <property type="match status" value="1"/>
</dbReference>
<dbReference type="InterPro" id="IPR000595">
    <property type="entry name" value="cNMP-bd_dom"/>
</dbReference>
<evidence type="ECO:0000256" key="2">
    <source>
        <dbReference type="PROSITE-ProRule" id="PRU00703"/>
    </source>
</evidence>
<dbReference type="InterPro" id="IPR005105">
    <property type="entry name" value="GlnD_Uridyltrans_N"/>
</dbReference>
<dbReference type="SUPFAM" id="SSF54631">
    <property type="entry name" value="CBS-domain pair"/>
    <property type="match status" value="1"/>
</dbReference>
<dbReference type="Proteomes" id="UP000006250">
    <property type="component" value="Unassembled WGS sequence"/>
</dbReference>
<dbReference type="InterPro" id="IPR051462">
    <property type="entry name" value="CBS_domain-containing"/>
</dbReference>
<dbReference type="GO" id="GO:0008773">
    <property type="term" value="F:[protein-PII] uridylyltransferase activity"/>
    <property type="evidence" value="ECO:0007669"/>
    <property type="project" value="InterPro"/>
</dbReference>
<evidence type="ECO:0000313" key="6">
    <source>
        <dbReference type="Proteomes" id="UP000006250"/>
    </source>
</evidence>
<dbReference type="AlphaFoldDB" id="E1JUV7"/>
<evidence type="ECO:0000259" key="3">
    <source>
        <dbReference type="PROSITE" id="PS50042"/>
    </source>
</evidence>
<dbReference type="Pfam" id="PF00571">
    <property type="entry name" value="CBS"/>
    <property type="match status" value="2"/>
</dbReference>
<dbReference type="InterPro" id="IPR018821">
    <property type="entry name" value="DUF294_put_nucleoTrafse_sb-bd"/>
</dbReference>
<dbReference type="PROSITE" id="PS50042">
    <property type="entry name" value="CNMP_BINDING_3"/>
    <property type="match status" value="1"/>
</dbReference>
<organism evidence="5 6">
    <name type="scientific">Solidesulfovibrio fructosivorans JJ]</name>
    <dbReference type="NCBI Taxonomy" id="596151"/>
    <lineage>
        <taxon>Bacteria</taxon>
        <taxon>Pseudomonadati</taxon>
        <taxon>Thermodesulfobacteriota</taxon>
        <taxon>Desulfovibrionia</taxon>
        <taxon>Desulfovibrionales</taxon>
        <taxon>Desulfovibrionaceae</taxon>
        <taxon>Solidesulfovibrio</taxon>
    </lineage>
</organism>
<dbReference type="OrthoDB" id="9808528at2"/>
<comment type="caution">
    <text evidence="5">The sequence shown here is derived from an EMBL/GenBank/DDBJ whole genome shotgun (WGS) entry which is preliminary data.</text>
</comment>
<gene>
    <name evidence="5" type="ORF">DesfrDRAFT_1406</name>
</gene>
<dbReference type="PANTHER" id="PTHR48108">
    <property type="entry name" value="CBS DOMAIN-CONTAINING PROTEIN CBSX2, CHLOROPLASTIC"/>
    <property type="match status" value="1"/>
</dbReference>
<keyword evidence="1" id="KW-0677">Repeat</keyword>
<dbReference type="InterPro" id="IPR014710">
    <property type="entry name" value="RmlC-like_jellyroll"/>
</dbReference>
<dbReference type="SMART" id="SM00116">
    <property type="entry name" value="CBS"/>
    <property type="match status" value="2"/>
</dbReference>